<dbReference type="HOGENOM" id="CLU_1613249_0_0_1"/>
<feature type="compositionally biased region" description="Basic and acidic residues" evidence="1">
    <location>
        <begin position="59"/>
        <end position="81"/>
    </location>
</feature>
<protein>
    <submittedName>
        <fullName evidence="2">Uncharacterized protein</fullName>
    </submittedName>
</protein>
<dbReference type="OrthoDB" id="721376at2759"/>
<accession>C4J670</accession>
<evidence type="ECO:0000256" key="1">
    <source>
        <dbReference type="SAM" id="MobiDB-lite"/>
    </source>
</evidence>
<reference evidence="2" key="2">
    <citation type="submission" date="2012-06" db="EMBL/GenBank/DDBJ databases">
        <authorList>
            <person name="Yu Y."/>
            <person name="Currie J."/>
            <person name="Lomeli R."/>
            <person name="Angelova A."/>
            <person name="Collura K."/>
            <person name="Wissotski M."/>
            <person name="Campos D."/>
            <person name="Kudrna D."/>
            <person name="Golser W."/>
            <person name="Ashely E."/>
            <person name="Descour A."/>
            <person name="Fernandes J."/>
            <person name="Soderlund C."/>
            <person name="Walbot V."/>
        </authorList>
    </citation>
    <scope>NUCLEOTIDE SEQUENCE</scope>
    <source>
        <strain evidence="2">B73</strain>
    </source>
</reference>
<reference evidence="2" key="1">
    <citation type="journal article" date="2009" name="PLoS Genet.">
        <title>Sequencing, mapping, and analysis of 27,455 maize full-length cDNAs.</title>
        <authorList>
            <person name="Soderlund C."/>
            <person name="Descour A."/>
            <person name="Kudrna D."/>
            <person name="Bomhoff M."/>
            <person name="Boyd L."/>
            <person name="Currie J."/>
            <person name="Angelova A."/>
            <person name="Collura K."/>
            <person name="Wissotski M."/>
            <person name="Ashley E."/>
            <person name="Morrow D."/>
            <person name="Fernandes J."/>
            <person name="Walbot V."/>
            <person name="Yu Y."/>
        </authorList>
    </citation>
    <scope>NUCLEOTIDE SEQUENCE</scope>
    <source>
        <strain evidence="2">B73</strain>
    </source>
</reference>
<sequence length="165" mass="18683">MKTIAYFISCWLDFIGSDLSHRPRGSYQVYALKKPSPWPGKNPSRRRWRRKHATPHSPQRLDRAEPSHGTRDTKPARDDLARLAQGGTSRSTQTIQTRLLRRGAPRTHGVIHRPRNDSSQNRATRASLFVITAPGHGRTELGASYSWEGVATPHGSNRRDSVREE</sequence>
<feature type="region of interest" description="Disordered" evidence="1">
    <location>
        <begin position="144"/>
        <end position="165"/>
    </location>
</feature>
<dbReference type="AlphaFoldDB" id="C4J670"/>
<proteinExistence type="evidence at transcript level"/>
<dbReference type="EMBL" id="BT086317">
    <property type="protein sequence ID" value="ACR36670.1"/>
    <property type="molecule type" value="mRNA"/>
</dbReference>
<evidence type="ECO:0000313" key="2">
    <source>
        <dbReference type="EMBL" id="ACR36670.1"/>
    </source>
</evidence>
<name>C4J670_MAIZE</name>
<feature type="compositionally biased region" description="Basic residues" evidence="1">
    <location>
        <begin position="43"/>
        <end position="54"/>
    </location>
</feature>
<feature type="region of interest" description="Disordered" evidence="1">
    <location>
        <begin position="33"/>
        <end position="94"/>
    </location>
</feature>
<organism evidence="2">
    <name type="scientific">Zea mays</name>
    <name type="common">Maize</name>
    <dbReference type="NCBI Taxonomy" id="4577"/>
    <lineage>
        <taxon>Eukaryota</taxon>
        <taxon>Viridiplantae</taxon>
        <taxon>Streptophyta</taxon>
        <taxon>Embryophyta</taxon>
        <taxon>Tracheophyta</taxon>
        <taxon>Spermatophyta</taxon>
        <taxon>Magnoliopsida</taxon>
        <taxon>Liliopsida</taxon>
        <taxon>Poales</taxon>
        <taxon>Poaceae</taxon>
        <taxon>PACMAD clade</taxon>
        <taxon>Panicoideae</taxon>
        <taxon>Andropogonodae</taxon>
        <taxon>Andropogoneae</taxon>
        <taxon>Tripsacinae</taxon>
        <taxon>Zea</taxon>
    </lineage>
</organism>